<evidence type="ECO:0000313" key="1">
    <source>
        <dbReference type="EMBL" id="CAE2195145.1"/>
    </source>
</evidence>
<organism evidence="1">
    <name type="scientific">Prymnesium polylepis</name>
    <dbReference type="NCBI Taxonomy" id="72548"/>
    <lineage>
        <taxon>Eukaryota</taxon>
        <taxon>Haptista</taxon>
        <taxon>Haptophyta</taxon>
        <taxon>Prymnesiophyceae</taxon>
        <taxon>Prymnesiales</taxon>
        <taxon>Prymnesiaceae</taxon>
        <taxon>Prymnesium</taxon>
    </lineage>
</organism>
<gene>
    <name evidence="1" type="ORF">CPOL0286_LOCUS498</name>
</gene>
<accession>A0A7S4HCM1</accession>
<protein>
    <submittedName>
        <fullName evidence="1">Uncharacterized protein</fullName>
    </submittedName>
</protein>
<dbReference type="EMBL" id="HBKO01001001">
    <property type="protein sequence ID" value="CAE2195145.1"/>
    <property type="molecule type" value="Transcribed_RNA"/>
</dbReference>
<name>A0A7S4HCM1_9EUKA</name>
<dbReference type="AlphaFoldDB" id="A0A7S4HCM1"/>
<sequence length="132" mass="14974">MPLGAAPRMQDSWERRGLSYEFARPQGVAWNLRTGPSSWRPTPSTAMRKPVSFTTKSYQSTTMKFGRLPPAYSPESSSATAFLNEAQHLDRERPVWSASRLSVTSAIHLPNGAHKERWAPRSYTGRTVDYWM</sequence>
<proteinExistence type="predicted"/>
<reference evidence="1" key="1">
    <citation type="submission" date="2021-01" db="EMBL/GenBank/DDBJ databases">
        <authorList>
            <person name="Corre E."/>
            <person name="Pelletier E."/>
            <person name="Niang G."/>
            <person name="Scheremetjew M."/>
            <person name="Finn R."/>
            <person name="Kale V."/>
            <person name="Holt S."/>
            <person name="Cochrane G."/>
            <person name="Meng A."/>
            <person name="Brown T."/>
            <person name="Cohen L."/>
        </authorList>
    </citation>
    <scope>NUCLEOTIDE SEQUENCE</scope>
    <source>
        <strain evidence="1">UIO037</strain>
    </source>
</reference>